<evidence type="ECO:0000256" key="3">
    <source>
        <dbReference type="ARBA" id="ARBA00022985"/>
    </source>
</evidence>
<dbReference type="EC" id="2.7.7.38" evidence="4"/>
<comment type="catalytic activity">
    <reaction evidence="4">
        <text>3-deoxy-alpha-D-manno-oct-2-ulosonate + CTP = CMP-3-deoxy-beta-D-manno-octulosonate + diphosphate</text>
        <dbReference type="Rhea" id="RHEA:23448"/>
        <dbReference type="ChEBI" id="CHEBI:33019"/>
        <dbReference type="ChEBI" id="CHEBI:37563"/>
        <dbReference type="ChEBI" id="CHEBI:85986"/>
        <dbReference type="ChEBI" id="CHEBI:85987"/>
        <dbReference type="EC" id="2.7.7.38"/>
    </reaction>
</comment>
<protein>
    <recommendedName>
        <fullName evidence="4">3-deoxy-manno-octulosonate cytidylyltransferase</fullName>
        <ecNumber evidence="4">2.7.7.38</ecNumber>
    </recommendedName>
    <alternativeName>
        <fullName evidence="4">CMP-2-keto-3-deoxyoctulosonic acid synthase</fullName>
        <shortName evidence="4">CKS</shortName>
        <shortName evidence="4">CMP-KDO synthase</shortName>
    </alternativeName>
</protein>
<dbReference type="NCBIfam" id="NF003952">
    <property type="entry name" value="PRK05450.1-5"/>
    <property type="match status" value="1"/>
</dbReference>
<dbReference type="NCBIfam" id="NF003950">
    <property type="entry name" value="PRK05450.1-3"/>
    <property type="match status" value="1"/>
</dbReference>
<comment type="subcellular location">
    <subcellularLocation>
        <location evidence="4">Cytoplasm</location>
    </subcellularLocation>
</comment>
<sequence>MMAENDWIIIPARHDSSRLPGKPLADIGGRPMIHWVYERAVAAGGEHVVIATDDERIQEAAAEIGARAILTSEGHESGTDRLAEVIDFLELPDDTVVVNLQGDEPMMPPVLLAQVANLLRAKPEAAMATLMVPITGRDEFLSSDAVKVVANERAEAMYFSRAPIPFHRDGVPESGKAGLFGFRHLGLYAYRAGFLRRFVASGSPEIERLEKLEQLRALSMGEIIAIEIAEITPPPGVDTQADLERVRRLLAEEAAD</sequence>
<dbReference type="Gene3D" id="3.90.550.10">
    <property type="entry name" value="Spore Coat Polysaccharide Biosynthesis Protein SpsA, Chain A"/>
    <property type="match status" value="1"/>
</dbReference>
<dbReference type="SUPFAM" id="SSF53448">
    <property type="entry name" value="Nucleotide-diphospho-sugar transferases"/>
    <property type="match status" value="1"/>
</dbReference>
<accession>A0ABZ0YUQ4</accession>
<evidence type="ECO:0000313" key="6">
    <source>
        <dbReference type="Proteomes" id="UP001327459"/>
    </source>
</evidence>
<evidence type="ECO:0000256" key="2">
    <source>
        <dbReference type="ARBA" id="ARBA00022695"/>
    </source>
</evidence>
<dbReference type="InterPro" id="IPR029044">
    <property type="entry name" value="Nucleotide-diphossugar_trans"/>
</dbReference>
<proteinExistence type="inferred from homology"/>
<dbReference type="NCBIfam" id="TIGR00466">
    <property type="entry name" value="kdsB"/>
    <property type="match status" value="1"/>
</dbReference>
<dbReference type="NCBIfam" id="NF009905">
    <property type="entry name" value="PRK13368.1"/>
    <property type="match status" value="1"/>
</dbReference>
<keyword evidence="4" id="KW-0963">Cytoplasm</keyword>
<name>A0ABZ0YUQ4_9GAMM</name>
<dbReference type="InterPro" id="IPR004528">
    <property type="entry name" value="KdsB"/>
</dbReference>
<evidence type="ECO:0000313" key="5">
    <source>
        <dbReference type="EMBL" id="WQH15741.1"/>
    </source>
</evidence>
<keyword evidence="3 4" id="KW-0448">Lipopolysaccharide biosynthesis</keyword>
<comment type="similarity">
    <text evidence="4">Belongs to the KdsB family.</text>
</comment>
<gene>
    <name evidence="4 5" type="primary">kdsB</name>
    <name evidence="5" type="ORF">SR882_08205</name>
</gene>
<dbReference type="GO" id="GO:0008690">
    <property type="term" value="F:3-deoxy-manno-octulosonate cytidylyltransferase activity"/>
    <property type="evidence" value="ECO:0007669"/>
    <property type="project" value="UniProtKB-EC"/>
</dbReference>
<dbReference type="InterPro" id="IPR003329">
    <property type="entry name" value="Cytidylyl_trans"/>
</dbReference>
<dbReference type="Proteomes" id="UP001327459">
    <property type="component" value="Chromosome"/>
</dbReference>
<keyword evidence="6" id="KW-1185">Reference proteome</keyword>
<organism evidence="5 6">
    <name type="scientific">Guyparkeria halophila</name>
    <dbReference type="NCBI Taxonomy" id="47960"/>
    <lineage>
        <taxon>Bacteria</taxon>
        <taxon>Pseudomonadati</taxon>
        <taxon>Pseudomonadota</taxon>
        <taxon>Gammaproteobacteria</taxon>
        <taxon>Chromatiales</taxon>
        <taxon>Thioalkalibacteraceae</taxon>
        <taxon>Guyparkeria</taxon>
    </lineage>
</organism>
<dbReference type="PANTHER" id="PTHR42866:SF2">
    <property type="entry name" value="3-DEOXY-MANNO-OCTULOSONATE CYTIDYLYLTRANSFERASE, MITOCHONDRIAL"/>
    <property type="match status" value="1"/>
</dbReference>
<reference evidence="5 6" key="1">
    <citation type="submission" date="2023-11" db="EMBL/GenBank/DDBJ databases">
        <title>MicrobeMod: A computational toolkit for identifying prokaryotic methylation and restriction-modification with nanopore sequencing.</title>
        <authorList>
            <person name="Crits-Christoph A."/>
            <person name="Kang S.C."/>
            <person name="Lee H."/>
            <person name="Ostrov N."/>
        </authorList>
    </citation>
    <scope>NUCLEOTIDE SEQUENCE [LARGE SCALE GENOMIC DNA]</scope>
    <source>
        <strain evidence="5 6">ATCC 49870</strain>
    </source>
</reference>
<comment type="pathway">
    <text evidence="4">Nucleotide-sugar biosynthesis; CMP-3-deoxy-D-manno-octulosonate biosynthesis; CMP-3-deoxy-D-manno-octulosonate from 3-deoxy-D-manno-octulosonate and CTP: step 1/1.</text>
</comment>
<dbReference type="RefSeq" id="WP_322520766.1">
    <property type="nucleotide sequence ID" value="NZ_CP140153.1"/>
</dbReference>
<evidence type="ECO:0000256" key="1">
    <source>
        <dbReference type="ARBA" id="ARBA00022679"/>
    </source>
</evidence>
<dbReference type="HAMAP" id="MF_00057">
    <property type="entry name" value="KdsB"/>
    <property type="match status" value="1"/>
</dbReference>
<evidence type="ECO:0000256" key="4">
    <source>
        <dbReference type="HAMAP-Rule" id="MF_00057"/>
    </source>
</evidence>
<dbReference type="EMBL" id="CP140153">
    <property type="protein sequence ID" value="WQH15741.1"/>
    <property type="molecule type" value="Genomic_DNA"/>
</dbReference>
<comment type="function">
    <text evidence="4">Activates KDO (a required 8-carbon sugar) for incorporation into bacterial lipopolysaccharide in Gram-negative bacteria.</text>
</comment>
<dbReference type="Pfam" id="PF02348">
    <property type="entry name" value="CTP_transf_3"/>
    <property type="match status" value="1"/>
</dbReference>
<dbReference type="CDD" id="cd02517">
    <property type="entry name" value="CMP-KDO-Synthetase"/>
    <property type="match status" value="1"/>
</dbReference>
<dbReference type="PANTHER" id="PTHR42866">
    <property type="entry name" value="3-DEOXY-MANNO-OCTULOSONATE CYTIDYLYLTRANSFERASE"/>
    <property type="match status" value="1"/>
</dbReference>
<keyword evidence="1 4" id="KW-0808">Transferase</keyword>
<keyword evidence="2 4" id="KW-0548">Nucleotidyltransferase</keyword>